<dbReference type="GO" id="GO:0005886">
    <property type="term" value="C:plasma membrane"/>
    <property type="evidence" value="ECO:0007669"/>
    <property type="project" value="UniProtKB-SubCell"/>
</dbReference>
<reference evidence="11 12" key="1">
    <citation type="submission" date="2018-06" db="EMBL/GenBank/DDBJ databases">
        <title>Nitrincola tibetense sp. nov., isolated from Lake XuguoCo on Tibetan Plateau.</title>
        <authorList>
            <person name="Xing P."/>
        </authorList>
    </citation>
    <scope>NUCLEOTIDE SEQUENCE [LARGE SCALE GENOMIC DNA]</scope>
    <source>
        <strain evidence="12">xg18</strain>
    </source>
</reference>
<keyword evidence="6 10" id="KW-0812">Transmembrane</keyword>
<comment type="caution">
    <text evidence="11">The sequence shown here is derived from an EMBL/GenBank/DDBJ whole genome shotgun (WGS) entry which is preliminary data.</text>
</comment>
<dbReference type="EMBL" id="QKRX01000004">
    <property type="protein sequence ID" value="RAU18472.1"/>
    <property type="molecule type" value="Genomic_DNA"/>
</dbReference>
<dbReference type="GO" id="GO:0022857">
    <property type="term" value="F:transmembrane transporter activity"/>
    <property type="evidence" value="ECO:0007669"/>
    <property type="project" value="InterPro"/>
</dbReference>
<comment type="subunit">
    <text evidence="10">The Tol-Pal system is composed of five core proteins: the inner membrane proteins TolA, TolQ and TolR, the periplasmic protein TolB and the outer membrane protein Pal. They form a network linking the inner and outer membranes and the peptidoglycan layer.</text>
</comment>
<keyword evidence="3 10" id="KW-1003">Cell membrane</keyword>
<feature type="transmembrane region" description="Helical" evidence="10">
    <location>
        <begin position="20"/>
        <end position="38"/>
    </location>
</feature>
<evidence type="ECO:0000256" key="3">
    <source>
        <dbReference type="ARBA" id="ARBA00022475"/>
    </source>
</evidence>
<dbReference type="OrthoDB" id="9798629at2"/>
<evidence type="ECO:0000313" key="11">
    <source>
        <dbReference type="EMBL" id="RAU18472.1"/>
    </source>
</evidence>
<evidence type="ECO:0000256" key="9">
    <source>
        <dbReference type="ARBA" id="ARBA00023306"/>
    </source>
</evidence>
<dbReference type="Gene3D" id="3.30.420.270">
    <property type="match status" value="1"/>
</dbReference>
<dbReference type="PANTHER" id="PTHR30558:SF7">
    <property type="entry name" value="TOL-PAL SYSTEM PROTEIN TOLR"/>
    <property type="match status" value="1"/>
</dbReference>
<proteinExistence type="inferred from homology"/>
<sequence length="138" mass="15482">MEWRTRKKRKLNSEINVVPYIDVMLVLLIIFMVTTPMLTQGVNVDLPQASADPVQTDDEEPLIVTIDAMGNYYINAGGDDQEVVSGDVIRDRVEKILNVNPQKMLLVRGDKKVEYDRIIQLMVLLQQAGAPSVGLVTE</sequence>
<evidence type="ECO:0000256" key="2">
    <source>
        <dbReference type="ARBA" id="ARBA00005811"/>
    </source>
</evidence>
<comment type="function">
    <text evidence="10">Part of the Tol-Pal system, which plays a role in outer membrane invagination during cell division and is important for maintaining outer membrane integrity.</text>
</comment>
<evidence type="ECO:0000256" key="8">
    <source>
        <dbReference type="ARBA" id="ARBA00023136"/>
    </source>
</evidence>
<dbReference type="PANTHER" id="PTHR30558">
    <property type="entry name" value="EXBD MEMBRANE COMPONENT OF PMF-DRIVEN MACROMOLECULE IMPORT SYSTEM"/>
    <property type="match status" value="1"/>
</dbReference>
<dbReference type="GO" id="GO:0015031">
    <property type="term" value="P:protein transport"/>
    <property type="evidence" value="ECO:0007669"/>
    <property type="project" value="InterPro"/>
</dbReference>
<name>A0A364NN83_9GAMM</name>
<keyword evidence="12" id="KW-1185">Reference proteome</keyword>
<evidence type="ECO:0000256" key="6">
    <source>
        <dbReference type="ARBA" id="ARBA00022692"/>
    </source>
</evidence>
<gene>
    <name evidence="10 11" type="primary">tolR</name>
    <name evidence="11" type="ORF">DN062_06775</name>
</gene>
<protein>
    <recommendedName>
        <fullName evidence="10">Tol-Pal system protein TolR</fullName>
    </recommendedName>
</protein>
<keyword evidence="7 10" id="KW-1133">Transmembrane helix</keyword>
<keyword evidence="9 10" id="KW-0131">Cell cycle</keyword>
<dbReference type="HAMAP" id="MF_02203">
    <property type="entry name" value="TolR"/>
    <property type="match status" value="1"/>
</dbReference>
<comment type="similarity">
    <text evidence="2 10">Belongs to the ExbD/TolR family.</text>
</comment>
<dbReference type="Pfam" id="PF02472">
    <property type="entry name" value="ExbD"/>
    <property type="match status" value="1"/>
</dbReference>
<evidence type="ECO:0000256" key="5">
    <source>
        <dbReference type="ARBA" id="ARBA00022618"/>
    </source>
</evidence>
<keyword evidence="4 10" id="KW-0997">Cell inner membrane</keyword>
<dbReference type="GO" id="GO:0051301">
    <property type="term" value="P:cell division"/>
    <property type="evidence" value="ECO:0007669"/>
    <property type="project" value="UniProtKB-UniRule"/>
</dbReference>
<comment type="subcellular location">
    <subcellularLocation>
        <location evidence="10">Cell inner membrane</location>
        <topology evidence="10">Single-pass membrane protein</topology>
    </subcellularLocation>
    <subcellularLocation>
        <location evidence="1">Cell membrane</location>
        <topology evidence="1">Single-pass membrane protein</topology>
    </subcellularLocation>
</comment>
<dbReference type="InterPro" id="IPR014168">
    <property type="entry name" value="Tol-Pal_TolR"/>
</dbReference>
<organism evidence="11 12">
    <name type="scientific">Nitrincola tibetensis</name>
    <dbReference type="NCBI Taxonomy" id="2219697"/>
    <lineage>
        <taxon>Bacteria</taxon>
        <taxon>Pseudomonadati</taxon>
        <taxon>Pseudomonadota</taxon>
        <taxon>Gammaproteobacteria</taxon>
        <taxon>Oceanospirillales</taxon>
        <taxon>Oceanospirillaceae</taxon>
        <taxon>Nitrincola</taxon>
    </lineage>
</organism>
<dbReference type="AlphaFoldDB" id="A0A364NN83"/>
<evidence type="ECO:0000256" key="10">
    <source>
        <dbReference type="HAMAP-Rule" id="MF_02203"/>
    </source>
</evidence>
<evidence type="ECO:0000256" key="4">
    <source>
        <dbReference type="ARBA" id="ARBA00022519"/>
    </source>
</evidence>
<keyword evidence="8 10" id="KW-0472">Membrane</keyword>
<evidence type="ECO:0000256" key="7">
    <source>
        <dbReference type="ARBA" id="ARBA00022989"/>
    </source>
</evidence>
<accession>A0A364NN83</accession>
<evidence type="ECO:0000313" key="12">
    <source>
        <dbReference type="Proteomes" id="UP000250744"/>
    </source>
</evidence>
<dbReference type="Proteomes" id="UP000250744">
    <property type="component" value="Unassembled WGS sequence"/>
</dbReference>
<keyword evidence="5 10" id="KW-0132">Cell division</keyword>
<dbReference type="RefSeq" id="WP_112158577.1">
    <property type="nucleotide sequence ID" value="NZ_QKRX01000004.1"/>
</dbReference>
<dbReference type="InterPro" id="IPR003400">
    <property type="entry name" value="ExbD"/>
</dbReference>
<dbReference type="NCBIfam" id="TIGR02801">
    <property type="entry name" value="tolR"/>
    <property type="match status" value="1"/>
</dbReference>
<evidence type="ECO:0000256" key="1">
    <source>
        <dbReference type="ARBA" id="ARBA00004162"/>
    </source>
</evidence>